<evidence type="ECO:0000313" key="1">
    <source>
        <dbReference type="EMBL" id="PPQ83854.1"/>
    </source>
</evidence>
<comment type="caution">
    <text evidence="1">The sequence shown here is derived from an EMBL/GenBank/DDBJ whole genome shotgun (WGS) entry which is preliminary data.</text>
</comment>
<organism evidence="1 2">
    <name type="scientific">Psilocybe cyanescens</name>
    <dbReference type="NCBI Taxonomy" id="93625"/>
    <lineage>
        <taxon>Eukaryota</taxon>
        <taxon>Fungi</taxon>
        <taxon>Dikarya</taxon>
        <taxon>Basidiomycota</taxon>
        <taxon>Agaricomycotina</taxon>
        <taxon>Agaricomycetes</taxon>
        <taxon>Agaricomycetidae</taxon>
        <taxon>Agaricales</taxon>
        <taxon>Agaricineae</taxon>
        <taxon>Strophariaceae</taxon>
        <taxon>Psilocybe</taxon>
    </lineage>
</organism>
<name>A0A409WZA4_PSICY</name>
<gene>
    <name evidence="1" type="ORF">CVT25_000914</name>
</gene>
<keyword evidence="2" id="KW-1185">Reference proteome</keyword>
<sequence>MKEQKKDTLFRRRRHQHKPTKRIQQTLTDNSPQIFFKILPCPKHLFRLPQIHIPPLTHYLPKIAPQEINRHVWMLLQRDVAIMRRQFDIIEPPIEVLGVPRDKTTDAAASTSTQTAGGGPFKEWISRDIGRSRPVEQTAL</sequence>
<dbReference type="Proteomes" id="UP000283269">
    <property type="component" value="Unassembled WGS sequence"/>
</dbReference>
<dbReference type="EMBL" id="NHYD01002962">
    <property type="protein sequence ID" value="PPQ83854.1"/>
    <property type="molecule type" value="Genomic_DNA"/>
</dbReference>
<protein>
    <submittedName>
        <fullName evidence="1">Uncharacterized protein</fullName>
    </submittedName>
</protein>
<accession>A0A409WZA4</accession>
<proteinExistence type="predicted"/>
<evidence type="ECO:0000313" key="2">
    <source>
        <dbReference type="Proteomes" id="UP000283269"/>
    </source>
</evidence>
<dbReference type="AlphaFoldDB" id="A0A409WZA4"/>
<dbReference type="InParanoid" id="A0A409WZA4"/>
<reference evidence="1 2" key="1">
    <citation type="journal article" date="2018" name="Evol. Lett.">
        <title>Horizontal gene cluster transfer increased hallucinogenic mushroom diversity.</title>
        <authorList>
            <person name="Reynolds H.T."/>
            <person name="Vijayakumar V."/>
            <person name="Gluck-Thaler E."/>
            <person name="Korotkin H.B."/>
            <person name="Matheny P.B."/>
            <person name="Slot J.C."/>
        </authorList>
    </citation>
    <scope>NUCLEOTIDE SEQUENCE [LARGE SCALE GENOMIC DNA]</scope>
    <source>
        <strain evidence="1 2">2631</strain>
    </source>
</reference>